<evidence type="ECO:0000313" key="1">
    <source>
        <dbReference type="EMBL" id="ETZ96611.1"/>
    </source>
</evidence>
<dbReference type="Proteomes" id="UP000020561">
    <property type="component" value="Unassembled WGS sequence"/>
</dbReference>
<dbReference type="GO" id="GO:0016874">
    <property type="term" value="F:ligase activity"/>
    <property type="evidence" value="ECO:0007669"/>
    <property type="project" value="UniProtKB-KW"/>
</dbReference>
<comment type="caution">
    <text evidence="1">The sequence shown here is derived from an EMBL/GenBank/DDBJ whole genome shotgun (WGS) entry which is preliminary data.</text>
</comment>
<keyword evidence="1" id="KW-0436">Ligase</keyword>
<evidence type="ECO:0000313" key="2">
    <source>
        <dbReference type="Proteomes" id="UP000020561"/>
    </source>
</evidence>
<reference evidence="1 2" key="1">
    <citation type="submission" date="2013-12" db="EMBL/GenBank/DDBJ databases">
        <authorList>
            <person name="Brown-Elliot B."/>
            <person name="Wallace R."/>
            <person name="Lenaerts A."/>
            <person name="Ordway D."/>
            <person name="DeGroote M.A."/>
            <person name="Parker T."/>
            <person name="Sizemore C."/>
            <person name="Tallon L.J."/>
            <person name="Sadzewicz L.K."/>
            <person name="Sengamalay N."/>
            <person name="Fraser C.M."/>
            <person name="Hine E."/>
            <person name="Shefchek K.A."/>
            <person name="Das S.P."/>
            <person name="Tettelin H."/>
        </authorList>
    </citation>
    <scope>NUCLEOTIDE SEQUENCE [LARGE SCALE GENOMIC DNA]</scope>
    <source>
        <strain evidence="1 2">662</strain>
    </source>
</reference>
<dbReference type="InterPro" id="IPR042099">
    <property type="entry name" value="ANL_N_sf"/>
</dbReference>
<organism evidence="1 2">
    <name type="scientific">Mycobacterium kansasii 662</name>
    <dbReference type="NCBI Taxonomy" id="1299326"/>
    <lineage>
        <taxon>Bacteria</taxon>
        <taxon>Bacillati</taxon>
        <taxon>Actinomycetota</taxon>
        <taxon>Actinomycetes</taxon>
        <taxon>Mycobacteriales</taxon>
        <taxon>Mycobacteriaceae</taxon>
        <taxon>Mycobacterium</taxon>
    </lineage>
</organism>
<dbReference type="Gene3D" id="3.40.50.12780">
    <property type="entry name" value="N-terminal domain of ligase-like"/>
    <property type="match status" value="1"/>
</dbReference>
<proteinExistence type="predicted"/>
<sequence>MEALLEIPLLDGYGSTEAGMVMFDGEIQRPPVIDYKLVDVPDLGYFSTDQPYPRGELLLKTENMFQAITSGRRLRPACSTRTATTGPETSWPRSLRTGWCTWTAATTC</sequence>
<name>X7XNW2_MYCKA</name>
<gene>
    <name evidence="1" type="ORF">I545_6931</name>
</gene>
<dbReference type="AlphaFoldDB" id="X7XNW2"/>
<accession>X7XNW2</accession>
<dbReference type="EMBL" id="JAOA01000041">
    <property type="protein sequence ID" value="ETZ96611.1"/>
    <property type="molecule type" value="Genomic_DNA"/>
</dbReference>
<dbReference type="PATRIC" id="fig|1299326.3.peg.6651"/>
<protein>
    <submittedName>
        <fullName evidence="1">Putative FATTY-ACID-CoA LIGASE FADD9 domain protein</fullName>
    </submittedName>
</protein>